<dbReference type="AlphaFoldDB" id="A0A6L6U538"/>
<comment type="caution">
    <text evidence="2">The sequence shown here is derived from an EMBL/GenBank/DDBJ whole genome shotgun (WGS) entry which is preliminary data.</text>
</comment>
<keyword evidence="1" id="KW-0812">Transmembrane</keyword>
<keyword evidence="1" id="KW-1133">Transmembrane helix</keyword>
<accession>A0A6L6U538</accession>
<dbReference type="EMBL" id="WOWS01000001">
    <property type="protein sequence ID" value="MUU77210.1"/>
    <property type="molecule type" value="Genomic_DNA"/>
</dbReference>
<dbReference type="RefSeq" id="WP_157361644.1">
    <property type="nucleotide sequence ID" value="NZ_WOWS01000001.1"/>
</dbReference>
<reference evidence="2 3" key="1">
    <citation type="submission" date="2019-12" db="EMBL/GenBank/DDBJ databases">
        <authorList>
            <person name="Li J."/>
        </authorList>
    </citation>
    <scope>NUCLEOTIDE SEQUENCE [LARGE SCALE GENOMIC DNA]</scope>
    <source>
        <strain evidence="2 3">HL2-2</strain>
    </source>
</reference>
<organism evidence="2 3">
    <name type="scientific">Winogradskyella endarachnes</name>
    <dbReference type="NCBI Taxonomy" id="2681965"/>
    <lineage>
        <taxon>Bacteria</taxon>
        <taxon>Pseudomonadati</taxon>
        <taxon>Bacteroidota</taxon>
        <taxon>Flavobacteriia</taxon>
        <taxon>Flavobacteriales</taxon>
        <taxon>Flavobacteriaceae</taxon>
        <taxon>Winogradskyella</taxon>
    </lineage>
</organism>
<evidence type="ECO:0000313" key="2">
    <source>
        <dbReference type="EMBL" id="MUU77210.1"/>
    </source>
</evidence>
<keyword evidence="1" id="KW-0472">Membrane</keyword>
<keyword evidence="3" id="KW-1185">Reference proteome</keyword>
<proteinExistence type="predicted"/>
<protein>
    <submittedName>
        <fullName evidence="2">Uncharacterized protein</fullName>
    </submittedName>
</protein>
<gene>
    <name evidence="2" type="ORF">GN138_02020</name>
</gene>
<name>A0A6L6U538_9FLAO</name>
<dbReference type="Proteomes" id="UP000478208">
    <property type="component" value="Unassembled WGS sequence"/>
</dbReference>
<evidence type="ECO:0000313" key="3">
    <source>
        <dbReference type="Proteomes" id="UP000478208"/>
    </source>
</evidence>
<feature type="transmembrane region" description="Helical" evidence="1">
    <location>
        <begin position="9"/>
        <end position="30"/>
    </location>
</feature>
<evidence type="ECO:0000256" key="1">
    <source>
        <dbReference type="SAM" id="Phobius"/>
    </source>
</evidence>
<dbReference type="SUPFAM" id="SSF52266">
    <property type="entry name" value="SGNH hydrolase"/>
    <property type="match status" value="1"/>
</dbReference>
<sequence length="319" mass="37274">MKTFIQKTIIFLLVSTFSVLALVIFTNYIVKQNANFKFNEKNTKLILGHSHSAYALNDSLLKNTINLSASGESYFYNYQKLRKLVDNNKQINTLFLEFANNQIDSTMDSWIWGFDKMSAKIKYYSPFLDQEDFNLLLDNNSSDLFASYSIATRKQLYRVLGQNFDFIRDIGGYSYSDITKVEDMIRNDDFNYSISKTLALSEKNISYLRKIVDFSTKNNIKIYLIRSPQHPQYADLVNESIYKNVLNTKFKDVEFLDFDAMYFPNNNYLDLHHLNATGAKKFSIFFNDLIENKGLLNTLNKQELIDKEIKVFNNNYLSN</sequence>